<reference evidence="1 2" key="1">
    <citation type="submission" date="2019-09" db="EMBL/GenBank/DDBJ databases">
        <authorList>
            <person name="Liu P."/>
        </authorList>
    </citation>
    <scope>NUCLEOTIDE SEQUENCE [LARGE SCALE GENOMIC DNA]</scope>
    <source>
        <strain evidence="1 2">TRM68085</strain>
    </source>
</reference>
<name>A0A5N5EUR6_9ACTN</name>
<dbReference type="EMBL" id="VYUA01000007">
    <property type="protein sequence ID" value="KAB2592482.1"/>
    <property type="molecule type" value="Genomic_DNA"/>
</dbReference>
<dbReference type="RefSeq" id="WP_151510041.1">
    <property type="nucleotide sequence ID" value="NZ_JBMVCA010000010.1"/>
</dbReference>
<gene>
    <name evidence="1" type="ORF">F5983_10325</name>
</gene>
<dbReference type="Proteomes" id="UP000326907">
    <property type="component" value="Unassembled WGS sequence"/>
</dbReference>
<accession>A0A5N5EUR6</accession>
<dbReference type="AlphaFoldDB" id="A0A5N5EUR6"/>
<comment type="caution">
    <text evidence="1">The sequence shown here is derived from an EMBL/GenBank/DDBJ whole genome shotgun (WGS) entry which is preliminary data.</text>
</comment>
<protein>
    <submittedName>
        <fullName evidence="1">Uncharacterized protein</fullName>
    </submittedName>
</protein>
<keyword evidence="2" id="KW-1185">Reference proteome</keyword>
<organism evidence="1 2">
    <name type="scientific">Streptomyces arboris</name>
    <dbReference type="NCBI Taxonomy" id="2600619"/>
    <lineage>
        <taxon>Bacteria</taxon>
        <taxon>Bacillati</taxon>
        <taxon>Actinomycetota</taxon>
        <taxon>Actinomycetes</taxon>
        <taxon>Kitasatosporales</taxon>
        <taxon>Streptomycetaceae</taxon>
        <taxon>Streptomyces</taxon>
    </lineage>
</organism>
<evidence type="ECO:0000313" key="1">
    <source>
        <dbReference type="EMBL" id="KAB2592482.1"/>
    </source>
</evidence>
<evidence type="ECO:0000313" key="2">
    <source>
        <dbReference type="Proteomes" id="UP000326907"/>
    </source>
</evidence>
<proteinExistence type="predicted"/>
<sequence length="113" mass="12009">MTERCGAYALAGNPAASPPFPNCGPGSWTDRRPDAMAVAIGPDPYRIQAPPLPDGAYERLLNHEQVNVRYETVVEPSTLELLADPATEVAAAANPALPPAEMGALLYREGIPR</sequence>